<reference evidence="1 2" key="1">
    <citation type="submission" date="2017-09" db="EMBL/GenBank/DDBJ databases">
        <title>Large-scale bioinformatics analysis of Bacillus genomes uncovers conserved roles of natural products in bacterial physiology.</title>
        <authorList>
            <consortium name="Agbiome Team Llc"/>
            <person name="Bleich R.M."/>
            <person name="Grubbs K.J."/>
            <person name="Santa Maria K.C."/>
            <person name="Allen S.E."/>
            <person name="Farag S."/>
            <person name="Shank E.A."/>
            <person name="Bowers A."/>
        </authorList>
    </citation>
    <scope>NUCLEOTIDE SEQUENCE [LARGE SCALE GENOMIC DNA]</scope>
    <source>
        <strain evidence="1 2">AFS044250</strain>
    </source>
</reference>
<organism evidence="1 2">
    <name type="scientific">Bacillus toyonensis</name>
    <dbReference type="NCBI Taxonomy" id="155322"/>
    <lineage>
        <taxon>Bacteria</taxon>
        <taxon>Bacillati</taxon>
        <taxon>Bacillota</taxon>
        <taxon>Bacilli</taxon>
        <taxon>Bacillales</taxon>
        <taxon>Bacillaceae</taxon>
        <taxon>Bacillus</taxon>
        <taxon>Bacillus cereus group</taxon>
    </lineage>
</organism>
<name>A0A2B5WPS7_9BACI</name>
<comment type="caution">
    <text evidence="1">The sequence shown here is derived from an EMBL/GenBank/DDBJ whole genome shotgun (WGS) entry which is preliminary data.</text>
</comment>
<proteinExistence type="predicted"/>
<evidence type="ECO:0000313" key="1">
    <source>
        <dbReference type="EMBL" id="PHD69922.1"/>
    </source>
</evidence>
<evidence type="ECO:0000313" key="2">
    <source>
        <dbReference type="Proteomes" id="UP000225997"/>
    </source>
</evidence>
<dbReference type="AlphaFoldDB" id="A0A2B5WPS7"/>
<sequence>MISTIMGIGASLFAPKIMSQFRDQKIKVIHAMPGRLRIQCDNWKNPIVASILNEKVEKYPLILTAKASHITGSFTLEFIVPHISQQELDDILHSIVQIASDAMLYTDATLMRGMKKTMDTLDVGIKRQTNGFADFDSLFVIFLLGKAIHGFSSAPTFSASLFYWAYSIVKGKGSDRPHV</sequence>
<dbReference type="RefSeq" id="WP_100064335.1">
    <property type="nucleotide sequence ID" value="NZ_NUSQ01000057.1"/>
</dbReference>
<gene>
    <name evidence="1" type="ORF">COF40_14135</name>
</gene>
<dbReference type="Proteomes" id="UP000225997">
    <property type="component" value="Unassembled WGS sequence"/>
</dbReference>
<accession>A0A2B5WPS7</accession>
<dbReference type="Pfam" id="PF19991">
    <property type="entry name" value="HMA_2"/>
    <property type="match status" value="1"/>
</dbReference>
<dbReference type="EMBL" id="NUSQ01000057">
    <property type="protein sequence ID" value="PHD69922.1"/>
    <property type="molecule type" value="Genomic_DNA"/>
</dbReference>
<protein>
    <submittedName>
        <fullName evidence="1">Uncharacterized protein</fullName>
    </submittedName>
</protein>